<organism evidence="1 2">
    <name type="scientific">Rhodococcoides kyotonense</name>
    <dbReference type="NCBI Taxonomy" id="398843"/>
    <lineage>
        <taxon>Bacteria</taxon>
        <taxon>Bacillati</taxon>
        <taxon>Actinomycetota</taxon>
        <taxon>Actinomycetes</taxon>
        <taxon>Mycobacteriales</taxon>
        <taxon>Nocardiaceae</taxon>
        <taxon>Rhodococcoides</taxon>
    </lineage>
</organism>
<sequence length="58" mass="5680">MLAGRTAVVTGGAQGIGLAIATLFAEHGARIVIGDLDEAKAKEAADALPAEAIGFGAM</sequence>
<keyword evidence="2" id="KW-1185">Reference proteome</keyword>
<dbReference type="AlphaFoldDB" id="A0A239NEF1"/>
<dbReference type="SUPFAM" id="SSF51735">
    <property type="entry name" value="NAD(P)-binding Rossmann-fold domains"/>
    <property type="match status" value="1"/>
</dbReference>
<protein>
    <submittedName>
        <fullName evidence="1">3-oxoacyl-[acyl-carrier protein] reductase</fullName>
    </submittedName>
</protein>
<evidence type="ECO:0000313" key="2">
    <source>
        <dbReference type="Proteomes" id="UP000198327"/>
    </source>
</evidence>
<accession>A0A239NEF1</accession>
<reference evidence="2" key="1">
    <citation type="submission" date="2017-06" db="EMBL/GenBank/DDBJ databases">
        <authorList>
            <person name="Varghese N."/>
            <person name="Submissions S."/>
        </authorList>
    </citation>
    <scope>NUCLEOTIDE SEQUENCE [LARGE SCALE GENOMIC DNA]</scope>
    <source>
        <strain evidence="2">JCM 23211</strain>
    </source>
</reference>
<dbReference type="PANTHER" id="PTHR42820:SF1">
    <property type="entry name" value="SHORT-CHAIN DEHYDROGENASE_REDUCTASE FAMILY PROTEIN"/>
    <property type="match status" value="1"/>
</dbReference>
<proteinExistence type="predicted"/>
<dbReference type="Proteomes" id="UP000198327">
    <property type="component" value="Unassembled WGS sequence"/>
</dbReference>
<dbReference type="PANTHER" id="PTHR42820">
    <property type="entry name" value="SHORT-CHAIN DEHYDROGENASE REDUCTASE"/>
    <property type="match status" value="1"/>
</dbReference>
<dbReference type="InterPro" id="IPR036291">
    <property type="entry name" value="NAD(P)-bd_dom_sf"/>
</dbReference>
<evidence type="ECO:0000313" key="1">
    <source>
        <dbReference type="EMBL" id="SNT52873.1"/>
    </source>
</evidence>
<dbReference type="Gene3D" id="3.40.50.720">
    <property type="entry name" value="NAD(P)-binding Rossmann-like Domain"/>
    <property type="match status" value="1"/>
</dbReference>
<dbReference type="Pfam" id="PF00106">
    <property type="entry name" value="adh_short"/>
    <property type="match status" value="1"/>
</dbReference>
<gene>
    <name evidence="1" type="ORF">SAMN05421642_13626</name>
</gene>
<dbReference type="EMBL" id="FZOW01000036">
    <property type="protein sequence ID" value="SNT52873.1"/>
    <property type="molecule type" value="Genomic_DNA"/>
</dbReference>
<dbReference type="InterPro" id="IPR002347">
    <property type="entry name" value="SDR_fam"/>
</dbReference>
<name>A0A239NEF1_9NOCA</name>